<reference evidence="14" key="1">
    <citation type="submission" date="2025-08" db="UniProtKB">
        <authorList>
            <consortium name="Ensembl"/>
        </authorList>
    </citation>
    <scope>IDENTIFICATION</scope>
</reference>
<comment type="caution">
    <text evidence="13">Lacks conserved residue(s) required for the propagation of feature annotation.</text>
</comment>
<dbReference type="AlphaFoldDB" id="A0A8C5PC72"/>
<evidence type="ECO:0000256" key="7">
    <source>
        <dbReference type="ARBA" id="ARBA00022798"/>
    </source>
</evidence>
<evidence type="ECO:0000256" key="5">
    <source>
        <dbReference type="ARBA" id="ARBA00022679"/>
    </source>
</evidence>
<keyword evidence="8 13" id="KW-0256">Endoplasmic reticulum</keyword>
<reference evidence="14" key="2">
    <citation type="submission" date="2025-09" db="UniProtKB">
        <authorList>
            <consortium name="Ensembl"/>
        </authorList>
    </citation>
    <scope>IDENTIFICATION</scope>
</reference>
<evidence type="ECO:0000256" key="8">
    <source>
        <dbReference type="ARBA" id="ARBA00022824"/>
    </source>
</evidence>
<keyword evidence="4" id="KW-0444">Lipid biosynthesis</keyword>
<keyword evidence="15" id="KW-1185">Reference proteome</keyword>
<proteinExistence type="inferred from homology"/>
<dbReference type="Proteomes" id="UP000694569">
    <property type="component" value="Unplaced"/>
</dbReference>
<evidence type="ECO:0000256" key="13">
    <source>
        <dbReference type="RuleBase" id="RU367023"/>
    </source>
</evidence>
<evidence type="ECO:0000256" key="1">
    <source>
        <dbReference type="ARBA" id="ARBA00004477"/>
    </source>
</evidence>
<dbReference type="GO" id="GO:0008374">
    <property type="term" value="F:O-acyltransferase activity"/>
    <property type="evidence" value="ECO:0007669"/>
    <property type="project" value="InterPro"/>
</dbReference>
<name>A0A8C5PC72_9ANUR</name>
<evidence type="ECO:0000256" key="3">
    <source>
        <dbReference type="ARBA" id="ARBA00005420"/>
    </source>
</evidence>
<evidence type="ECO:0000313" key="15">
    <source>
        <dbReference type="Proteomes" id="UP000694569"/>
    </source>
</evidence>
<evidence type="ECO:0000256" key="12">
    <source>
        <dbReference type="ARBA" id="ARBA00023315"/>
    </source>
</evidence>
<keyword evidence="5 13" id="KW-0808">Transferase</keyword>
<dbReference type="Pfam" id="PF03982">
    <property type="entry name" value="DAGAT"/>
    <property type="match status" value="1"/>
</dbReference>
<dbReference type="GO" id="GO:0006071">
    <property type="term" value="P:glycerol metabolic process"/>
    <property type="evidence" value="ECO:0007669"/>
    <property type="project" value="UniProtKB-KW"/>
</dbReference>
<keyword evidence="7" id="KW-0319">Glycerol metabolism</keyword>
<comment type="similarity">
    <text evidence="3 13">Belongs to the diacylglycerol acyltransferase family.</text>
</comment>
<dbReference type="InterPro" id="IPR007130">
    <property type="entry name" value="DAGAT"/>
</dbReference>
<evidence type="ECO:0000256" key="4">
    <source>
        <dbReference type="ARBA" id="ARBA00022516"/>
    </source>
</evidence>
<dbReference type="OrthoDB" id="264532at2759"/>
<dbReference type="EC" id="2.3.1.-" evidence="13"/>
<sequence>MKTIIAAYSKDLRGSRLRLRSLLHSISAVPIFLQHHLRTFIQLFSVLQWIFSFLIMGLLSLGVFLFLFFTNYWPISALYVSWLVLDWDKPETGGRRNLWVRNCSIWNYFRDYFPIQLVKTQNLSPSRNYIIGSHPHGILCIGAFCNFVTESTGFSQKFPGVRPHLATLAGNFRLPILREYMMSGGLCPVNRKSIGYILSQNGSGNAVVIVVGGAAESLSCHPGITTIILSKRRGFVRLALENGADLVPSFSFGENDLYQQVQFSEGSLLRAAQCKFQKLFGFAPCFVYGRGMTSCQSKGFLPYSHPITTVIGEPVTVPKINDPSPHIVELYHEMYKQSLLKLFHEHKTKYGLSEDAVLQIL</sequence>
<dbReference type="GO" id="GO:0005789">
    <property type="term" value="C:endoplasmic reticulum membrane"/>
    <property type="evidence" value="ECO:0007669"/>
    <property type="project" value="UniProtKB-SubCell"/>
</dbReference>
<dbReference type="UniPathway" id="UPA00282"/>
<dbReference type="GeneTree" id="ENSGT01030000234582"/>
<keyword evidence="10" id="KW-0443">Lipid metabolism</keyword>
<protein>
    <recommendedName>
        <fullName evidence="13">Acyltransferase</fullName>
        <ecNumber evidence="13">2.3.1.-</ecNumber>
    </recommendedName>
</protein>
<dbReference type="PANTHER" id="PTHR12317:SF19">
    <property type="entry name" value="DIACYLGLYCEROL O-ACYLTRANSFERASE 2-LIKE PROTEIN 6"/>
    <property type="match status" value="1"/>
</dbReference>
<comment type="pathway">
    <text evidence="2">Glycerolipid metabolism; triacylglycerol biosynthesis.</text>
</comment>
<dbReference type="Ensembl" id="ENSLLET00000014082.1">
    <property type="protein sequence ID" value="ENSLLEP00000013555.1"/>
    <property type="gene ID" value="ENSLLEG00000008594.1"/>
</dbReference>
<keyword evidence="11 13" id="KW-0472">Membrane</keyword>
<evidence type="ECO:0000313" key="14">
    <source>
        <dbReference type="Ensembl" id="ENSLLEP00000013555.1"/>
    </source>
</evidence>
<accession>A0A8C5PC72</accession>
<evidence type="ECO:0000256" key="6">
    <source>
        <dbReference type="ARBA" id="ARBA00022692"/>
    </source>
</evidence>
<dbReference type="GO" id="GO:0019432">
    <property type="term" value="P:triglyceride biosynthetic process"/>
    <property type="evidence" value="ECO:0007669"/>
    <property type="project" value="UniProtKB-UniPathway"/>
</dbReference>
<dbReference type="PANTHER" id="PTHR12317">
    <property type="entry name" value="DIACYLGLYCEROL O-ACYLTRANSFERASE"/>
    <property type="match status" value="1"/>
</dbReference>
<keyword evidence="6 13" id="KW-0812">Transmembrane</keyword>
<keyword evidence="9 13" id="KW-1133">Transmembrane helix</keyword>
<keyword evidence="12" id="KW-0012">Acyltransferase</keyword>
<feature type="transmembrane region" description="Helical" evidence="13">
    <location>
        <begin position="49"/>
        <end position="69"/>
    </location>
</feature>
<dbReference type="CDD" id="cd07987">
    <property type="entry name" value="LPLAT_MGAT-like"/>
    <property type="match status" value="1"/>
</dbReference>
<evidence type="ECO:0000256" key="9">
    <source>
        <dbReference type="ARBA" id="ARBA00022989"/>
    </source>
</evidence>
<evidence type="ECO:0000256" key="10">
    <source>
        <dbReference type="ARBA" id="ARBA00023098"/>
    </source>
</evidence>
<organism evidence="14 15">
    <name type="scientific">Leptobrachium leishanense</name>
    <name type="common">Leishan spiny toad</name>
    <dbReference type="NCBI Taxonomy" id="445787"/>
    <lineage>
        <taxon>Eukaryota</taxon>
        <taxon>Metazoa</taxon>
        <taxon>Chordata</taxon>
        <taxon>Craniata</taxon>
        <taxon>Vertebrata</taxon>
        <taxon>Euteleostomi</taxon>
        <taxon>Amphibia</taxon>
        <taxon>Batrachia</taxon>
        <taxon>Anura</taxon>
        <taxon>Pelobatoidea</taxon>
        <taxon>Megophryidae</taxon>
        <taxon>Leptobrachium</taxon>
    </lineage>
</organism>
<evidence type="ECO:0000256" key="2">
    <source>
        <dbReference type="ARBA" id="ARBA00004771"/>
    </source>
</evidence>
<comment type="subcellular location">
    <subcellularLocation>
        <location evidence="1 13">Endoplasmic reticulum membrane</location>
        <topology evidence="1 13">Multi-pass membrane protein</topology>
    </subcellularLocation>
</comment>
<evidence type="ECO:0000256" key="11">
    <source>
        <dbReference type="ARBA" id="ARBA00023136"/>
    </source>
</evidence>